<evidence type="ECO:0000313" key="2">
    <source>
        <dbReference type="Proteomes" id="UP000449547"/>
    </source>
</evidence>
<evidence type="ECO:0000313" key="1">
    <source>
        <dbReference type="EMBL" id="KAA8897676.1"/>
    </source>
</evidence>
<organism evidence="1 2">
    <name type="scientific">Diutina rugosa</name>
    <name type="common">Yeast</name>
    <name type="synonym">Candida rugosa</name>
    <dbReference type="NCBI Taxonomy" id="5481"/>
    <lineage>
        <taxon>Eukaryota</taxon>
        <taxon>Fungi</taxon>
        <taxon>Dikarya</taxon>
        <taxon>Ascomycota</taxon>
        <taxon>Saccharomycotina</taxon>
        <taxon>Pichiomycetes</taxon>
        <taxon>Debaryomycetaceae</taxon>
        <taxon>Diutina</taxon>
    </lineage>
</organism>
<reference evidence="1 2" key="1">
    <citation type="submission" date="2019-07" db="EMBL/GenBank/DDBJ databases">
        <title>Genome assembly of two rare yeast pathogens: Diutina rugosa and Trichomonascus ciferrii.</title>
        <authorList>
            <person name="Mixao V."/>
            <person name="Saus E."/>
            <person name="Hansen A."/>
            <person name="Lass-Flor C."/>
            <person name="Gabaldon T."/>
        </authorList>
    </citation>
    <scope>NUCLEOTIDE SEQUENCE [LARGE SCALE GENOMIC DNA]</scope>
    <source>
        <strain evidence="1 2">CBS 613</strain>
    </source>
</reference>
<dbReference type="EMBL" id="SWFT01000153">
    <property type="protein sequence ID" value="KAA8897676.1"/>
    <property type="molecule type" value="Genomic_DNA"/>
</dbReference>
<keyword evidence="2" id="KW-1185">Reference proteome</keyword>
<name>A0A642UEP4_DIURU</name>
<comment type="caution">
    <text evidence="1">The sequence shown here is derived from an EMBL/GenBank/DDBJ whole genome shotgun (WGS) entry which is preliminary data.</text>
</comment>
<dbReference type="VEuPathDB" id="FungiDB:DIURU_005107"/>
<dbReference type="Proteomes" id="UP000449547">
    <property type="component" value="Unassembled WGS sequence"/>
</dbReference>
<dbReference type="Gene3D" id="1.25.40.580">
    <property type="match status" value="1"/>
</dbReference>
<dbReference type="RefSeq" id="XP_034010104.1">
    <property type="nucleotide sequence ID" value="XM_034158053.1"/>
</dbReference>
<proteinExistence type="predicted"/>
<gene>
    <name evidence="1" type="ORF">DIURU_005107</name>
</gene>
<accession>A0A642UEP4</accession>
<dbReference type="AlphaFoldDB" id="A0A642UEP4"/>
<dbReference type="GeneID" id="54783758"/>
<sequence>MHDYQSLVDRKRQATSADDIGALLDEIAQIPAAEVASGAVPRELFAWSLRDDDTLLSLLIAQFFRKCHLPTEEKVQIASQLRTDDELVANELVGLWCDLSYETDTSAHVDFANPNVARQFNPDLAWSVKPDVLDGFSLYEHWPVFLHFVRSNTHPGGKFDQETLAKLPFDKYLEAAEAMAQFPPAKSRFLSTNAVSRLLNADELINSELFGAKHAVLDELLAYPRPPEIKQWEQALEEEAEKMKGGYKRPDIDVATETL</sequence>
<protein>
    <submittedName>
        <fullName evidence="1">Uncharacterized protein</fullName>
    </submittedName>
</protein>